<dbReference type="EMBL" id="BAAAQN010000001">
    <property type="protein sequence ID" value="GAA2011580.1"/>
    <property type="molecule type" value="Genomic_DNA"/>
</dbReference>
<sequence length="546" mass="55776">MESFLRRTAAASAALLGAAVLLVGPGRQIAAAQPAAATTAAAFTKAAAATADPSLVTTDKGVVQGTVAAGNRTFLGIPYAAPPTGALRWKAPAPAAPWTGVRAATAPGNKCAQVEELAGGAVEGSEDCLNLNVYTPDPQPLGKLPVIVFIPGGGYVFGSDNDVDPRALARTENVIVVTVNYRLGALGYLHTPALAAEDSAAAGNFGLLDQQAALKWVRGNIAGFGGDPARTTLSGESAGGAAVWAQVVSPTAAGLFQRAIVESGAGVGFTNQAAADAQGALLATNLGCPADATQLACLRATDVTAILGKELAGAPPILLPSNMAWAPTVGGSALPQTPAAAFANGAYNRVPILQGSNHDEWRLFTTLSGLQLTDASYKGLVGRLFGARAPEVLAQYPDSAYATPTQAYDAIATDEGFVCPARTADRAIAGTVPVYAYEFNDTSAPTPPFLPPGLALGAFHTAELQYVFPRPGFPGMSAAQIALSKEMMAYWADFAAHGTPITAGQPIWTPYVPVVDQFLSLSPTATAPISTFAADHHCSFWATFGS</sequence>
<dbReference type="Gene3D" id="3.40.50.1820">
    <property type="entry name" value="alpha/beta hydrolase"/>
    <property type="match status" value="1"/>
</dbReference>
<organism evidence="3 4">
    <name type="scientific">Catenulispora yoronensis</name>
    <dbReference type="NCBI Taxonomy" id="450799"/>
    <lineage>
        <taxon>Bacteria</taxon>
        <taxon>Bacillati</taxon>
        <taxon>Actinomycetota</taxon>
        <taxon>Actinomycetes</taxon>
        <taxon>Catenulisporales</taxon>
        <taxon>Catenulisporaceae</taxon>
        <taxon>Catenulispora</taxon>
    </lineage>
</organism>
<dbReference type="InterPro" id="IPR050309">
    <property type="entry name" value="Type-B_Carboxylest/Lipase"/>
</dbReference>
<dbReference type="Pfam" id="PF00135">
    <property type="entry name" value="COesterase"/>
    <property type="match status" value="1"/>
</dbReference>
<reference evidence="4" key="1">
    <citation type="journal article" date="2019" name="Int. J. Syst. Evol. Microbiol.">
        <title>The Global Catalogue of Microorganisms (GCM) 10K type strain sequencing project: providing services to taxonomists for standard genome sequencing and annotation.</title>
        <authorList>
            <consortium name="The Broad Institute Genomics Platform"/>
            <consortium name="The Broad Institute Genome Sequencing Center for Infectious Disease"/>
            <person name="Wu L."/>
            <person name="Ma J."/>
        </authorList>
    </citation>
    <scope>NUCLEOTIDE SEQUENCE [LARGE SCALE GENOMIC DNA]</scope>
    <source>
        <strain evidence="4">JCM 16014</strain>
    </source>
</reference>
<accession>A0ABP5F136</accession>
<dbReference type="RefSeq" id="WP_344663543.1">
    <property type="nucleotide sequence ID" value="NZ_BAAAQN010000001.1"/>
</dbReference>
<feature type="chain" id="PRO_5047399252" evidence="1">
    <location>
        <begin position="31"/>
        <end position="546"/>
    </location>
</feature>
<dbReference type="SUPFAM" id="SSF53474">
    <property type="entry name" value="alpha/beta-Hydrolases"/>
    <property type="match status" value="1"/>
</dbReference>
<dbReference type="InterPro" id="IPR002018">
    <property type="entry name" value="CarbesteraseB"/>
</dbReference>
<protein>
    <submittedName>
        <fullName evidence="3">Carboxylesterase/lipase family protein</fullName>
    </submittedName>
</protein>
<dbReference type="PANTHER" id="PTHR11559">
    <property type="entry name" value="CARBOXYLESTERASE"/>
    <property type="match status" value="1"/>
</dbReference>
<comment type="caution">
    <text evidence="3">The sequence shown here is derived from an EMBL/GenBank/DDBJ whole genome shotgun (WGS) entry which is preliminary data.</text>
</comment>
<dbReference type="InterPro" id="IPR029058">
    <property type="entry name" value="AB_hydrolase_fold"/>
</dbReference>
<keyword evidence="1" id="KW-0732">Signal</keyword>
<proteinExistence type="predicted"/>
<dbReference type="Proteomes" id="UP001500751">
    <property type="component" value="Unassembled WGS sequence"/>
</dbReference>
<evidence type="ECO:0000313" key="4">
    <source>
        <dbReference type="Proteomes" id="UP001500751"/>
    </source>
</evidence>
<gene>
    <name evidence="3" type="ORF">GCM10009839_02160</name>
</gene>
<evidence type="ECO:0000259" key="2">
    <source>
        <dbReference type="Pfam" id="PF00135"/>
    </source>
</evidence>
<feature type="domain" description="Carboxylesterase type B" evidence="2">
    <location>
        <begin position="54"/>
        <end position="541"/>
    </location>
</feature>
<feature type="signal peptide" evidence="1">
    <location>
        <begin position="1"/>
        <end position="30"/>
    </location>
</feature>
<evidence type="ECO:0000256" key="1">
    <source>
        <dbReference type="SAM" id="SignalP"/>
    </source>
</evidence>
<keyword evidence="4" id="KW-1185">Reference proteome</keyword>
<evidence type="ECO:0000313" key="3">
    <source>
        <dbReference type="EMBL" id="GAA2011580.1"/>
    </source>
</evidence>
<name>A0ABP5F136_9ACTN</name>